<dbReference type="GO" id="GO:0004300">
    <property type="term" value="F:enoyl-CoA hydratase activity"/>
    <property type="evidence" value="ECO:0007669"/>
    <property type="project" value="UniProtKB-EC"/>
</dbReference>
<dbReference type="CDD" id="cd06558">
    <property type="entry name" value="crotonase-like"/>
    <property type="match status" value="1"/>
</dbReference>
<dbReference type="GO" id="GO:0004165">
    <property type="term" value="F:delta(3)-delta(2)-enoyl-CoA isomerase activity"/>
    <property type="evidence" value="ECO:0007669"/>
    <property type="project" value="UniProtKB-ARBA"/>
</dbReference>
<dbReference type="EC" id="4.2.1.17" evidence="5"/>
<name>A0A5S9QHM2_9GAMM</name>
<evidence type="ECO:0000256" key="3">
    <source>
        <dbReference type="ARBA" id="ARBA00023140"/>
    </source>
</evidence>
<proteinExistence type="inferred from homology"/>
<dbReference type="Pfam" id="PF00378">
    <property type="entry name" value="ECH_1"/>
    <property type="match status" value="1"/>
</dbReference>
<dbReference type="OrthoDB" id="9797151at2"/>
<accession>A0A5S9QHM2</accession>
<protein>
    <submittedName>
        <fullName evidence="5">2,3-dehydroadipyl-CoA hydratase</fullName>
        <ecNumber evidence="5">4.2.1.17</ecNumber>
    </submittedName>
</protein>
<evidence type="ECO:0000256" key="1">
    <source>
        <dbReference type="ARBA" id="ARBA00004275"/>
    </source>
</evidence>
<dbReference type="Proteomes" id="UP000434580">
    <property type="component" value="Unassembled WGS sequence"/>
</dbReference>
<dbReference type="PANTHER" id="PTHR43684">
    <property type="match status" value="1"/>
</dbReference>
<reference evidence="5 6" key="1">
    <citation type="submission" date="2019-11" db="EMBL/GenBank/DDBJ databases">
        <authorList>
            <person name="Holert J."/>
        </authorList>
    </citation>
    <scope>NUCLEOTIDE SEQUENCE [LARGE SCALE GENOMIC DNA]</scope>
    <source>
        <strain evidence="5">BC5_2</strain>
    </source>
</reference>
<dbReference type="PANTHER" id="PTHR43684:SF1">
    <property type="entry name" value="ENOYL-COA DELTA ISOMERASE 2"/>
    <property type="match status" value="1"/>
</dbReference>
<dbReference type="InterPro" id="IPR001753">
    <property type="entry name" value="Enoyl-CoA_hydra/iso"/>
</dbReference>
<gene>
    <name evidence="5" type="primary">paaF_1</name>
    <name evidence="5" type="ORF">DPBNPPHM_02291</name>
</gene>
<keyword evidence="4" id="KW-0413">Isomerase</keyword>
<comment type="similarity">
    <text evidence="2">Belongs to the enoyl-CoA hydratase/isomerase family.</text>
</comment>
<keyword evidence="3" id="KW-0576">Peroxisome</keyword>
<evidence type="ECO:0000256" key="4">
    <source>
        <dbReference type="ARBA" id="ARBA00023235"/>
    </source>
</evidence>
<dbReference type="Gene3D" id="3.90.226.10">
    <property type="entry name" value="2-enoyl-CoA Hydratase, Chain A, domain 1"/>
    <property type="match status" value="1"/>
</dbReference>
<dbReference type="EMBL" id="CACSII010000019">
    <property type="protein sequence ID" value="CAA0117534.1"/>
    <property type="molecule type" value="Genomic_DNA"/>
</dbReference>
<evidence type="ECO:0000313" key="6">
    <source>
        <dbReference type="Proteomes" id="UP000434580"/>
    </source>
</evidence>
<dbReference type="Gene3D" id="1.10.12.10">
    <property type="entry name" value="Lyase 2-enoyl-coa Hydratase, Chain A, domain 2"/>
    <property type="match status" value="1"/>
</dbReference>
<sequence length="253" mass="27382">MQQITVQTDNAICVVGINRPEKKNALTADMYQAMADAVNTASADTNVKVVILTGIGEHFTAGNDLGEFLADPSMDEESSVYCFLQAIARCEIPMIAAVEGFAVGIGCTLLLHCERVICDSTARFAFPFVNLAIVPEAASSLLLPRLIGYQQAAHLLLTGDTFDANEALEMGLAAEKTETGEALQTAMTYAEKLTCKARGALVATKQLLRRDDEPVQDRLHHELAIFVEKLQAPAAKEAMTAFMEKRKPDFTGL</sequence>
<dbReference type="InterPro" id="IPR029045">
    <property type="entry name" value="ClpP/crotonase-like_dom_sf"/>
</dbReference>
<dbReference type="SUPFAM" id="SSF52096">
    <property type="entry name" value="ClpP/crotonase"/>
    <property type="match status" value="1"/>
</dbReference>
<dbReference type="AlphaFoldDB" id="A0A5S9QHM2"/>
<organism evidence="5 6">
    <name type="scientific">BD1-7 clade bacterium</name>
    <dbReference type="NCBI Taxonomy" id="2029982"/>
    <lineage>
        <taxon>Bacteria</taxon>
        <taxon>Pseudomonadati</taxon>
        <taxon>Pseudomonadota</taxon>
        <taxon>Gammaproteobacteria</taxon>
        <taxon>Cellvibrionales</taxon>
        <taxon>Spongiibacteraceae</taxon>
        <taxon>BD1-7 clade</taxon>
    </lineage>
</organism>
<evidence type="ECO:0000256" key="2">
    <source>
        <dbReference type="ARBA" id="ARBA00005254"/>
    </source>
</evidence>
<comment type="subcellular location">
    <subcellularLocation>
        <location evidence="1">Peroxisome</location>
    </subcellularLocation>
</comment>
<evidence type="ECO:0000313" key="5">
    <source>
        <dbReference type="EMBL" id="CAA0117534.1"/>
    </source>
</evidence>
<dbReference type="InterPro" id="IPR051053">
    <property type="entry name" value="ECH/Chromodomain_protein"/>
</dbReference>
<dbReference type="InterPro" id="IPR014748">
    <property type="entry name" value="Enoyl-CoA_hydra_C"/>
</dbReference>
<keyword evidence="5" id="KW-0456">Lyase</keyword>